<dbReference type="InterPro" id="IPR002941">
    <property type="entry name" value="DNA_methylase_N4/N6"/>
</dbReference>
<keyword evidence="1 4" id="KW-0489">Methyltransferase</keyword>
<gene>
    <name evidence="4" type="ORF">ACD_3C00235G0003</name>
</gene>
<dbReference type="GO" id="GO:0032259">
    <property type="term" value="P:methylation"/>
    <property type="evidence" value="ECO:0007669"/>
    <property type="project" value="UniProtKB-KW"/>
</dbReference>
<dbReference type="Pfam" id="PF01555">
    <property type="entry name" value="N6_N4_Mtase"/>
    <property type="match status" value="1"/>
</dbReference>
<dbReference type="GO" id="GO:0003677">
    <property type="term" value="F:DNA binding"/>
    <property type="evidence" value="ECO:0007669"/>
    <property type="project" value="InterPro"/>
</dbReference>
<dbReference type="InterPro" id="IPR029063">
    <property type="entry name" value="SAM-dependent_MTases_sf"/>
</dbReference>
<evidence type="ECO:0000259" key="3">
    <source>
        <dbReference type="Pfam" id="PF01555"/>
    </source>
</evidence>
<proteinExistence type="predicted"/>
<sequence>MDKIKNEQVDFVLNHPPYVDIIKYSDWIDWDLSQIHELEKFCDEYEKSIKEMYRVLKPWKYCAILIGDTRREKMYQPLAFMVMQRFLKNWFKLKEDIVKVQHNCHATWYWKTNSIKYNFLLIMHEHLFIFQK</sequence>
<dbReference type="AlphaFoldDB" id="K2GAR3"/>
<organism evidence="4">
    <name type="scientific">uncultured bacterium</name>
    <name type="common">gcode 4</name>
    <dbReference type="NCBI Taxonomy" id="1234023"/>
    <lineage>
        <taxon>Bacteria</taxon>
        <taxon>environmental samples</taxon>
    </lineage>
</organism>
<keyword evidence="2" id="KW-0808">Transferase</keyword>
<comment type="caution">
    <text evidence="4">The sequence shown here is derived from an EMBL/GenBank/DDBJ whole genome shotgun (WGS) entry which is preliminary data.</text>
</comment>
<protein>
    <submittedName>
        <fullName evidence="4">DNA methylase N-4/N-6 protein</fullName>
    </submittedName>
</protein>
<dbReference type="EMBL" id="AMFJ01000509">
    <property type="protein sequence ID" value="EKE27244.1"/>
    <property type="molecule type" value="Genomic_DNA"/>
</dbReference>
<dbReference type="SUPFAM" id="SSF53335">
    <property type="entry name" value="S-adenosyl-L-methionine-dependent methyltransferases"/>
    <property type="match status" value="1"/>
</dbReference>
<accession>K2GAR3</accession>
<dbReference type="Gene3D" id="3.40.50.150">
    <property type="entry name" value="Vaccinia Virus protein VP39"/>
    <property type="match status" value="1"/>
</dbReference>
<evidence type="ECO:0000256" key="1">
    <source>
        <dbReference type="ARBA" id="ARBA00022603"/>
    </source>
</evidence>
<feature type="domain" description="DNA methylase N-4/N-6" evidence="3">
    <location>
        <begin position="9"/>
        <end position="132"/>
    </location>
</feature>
<evidence type="ECO:0000256" key="2">
    <source>
        <dbReference type="ARBA" id="ARBA00022679"/>
    </source>
</evidence>
<name>K2GAR3_9BACT</name>
<reference evidence="4" key="1">
    <citation type="journal article" date="2012" name="Science">
        <title>Fermentation, hydrogen, and sulfur metabolism in multiple uncultivated bacterial phyla.</title>
        <authorList>
            <person name="Wrighton K.C."/>
            <person name="Thomas B.C."/>
            <person name="Sharon I."/>
            <person name="Miller C.S."/>
            <person name="Castelle C.J."/>
            <person name="VerBerkmoes N.C."/>
            <person name="Wilkins M.J."/>
            <person name="Hettich R.L."/>
            <person name="Lipton M.S."/>
            <person name="Williams K.H."/>
            <person name="Long P.E."/>
            <person name="Banfield J.F."/>
        </authorList>
    </citation>
    <scope>NUCLEOTIDE SEQUENCE [LARGE SCALE GENOMIC DNA]</scope>
</reference>
<evidence type="ECO:0000313" key="4">
    <source>
        <dbReference type="EMBL" id="EKE27244.1"/>
    </source>
</evidence>
<dbReference type="GO" id="GO:0008170">
    <property type="term" value="F:N-methyltransferase activity"/>
    <property type="evidence" value="ECO:0007669"/>
    <property type="project" value="InterPro"/>
</dbReference>